<organism evidence="2 3">
    <name type="scientific">Parelaphostrongylus tenuis</name>
    <name type="common">Meningeal worm</name>
    <dbReference type="NCBI Taxonomy" id="148309"/>
    <lineage>
        <taxon>Eukaryota</taxon>
        <taxon>Metazoa</taxon>
        <taxon>Ecdysozoa</taxon>
        <taxon>Nematoda</taxon>
        <taxon>Chromadorea</taxon>
        <taxon>Rhabditida</taxon>
        <taxon>Rhabditina</taxon>
        <taxon>Rhabditomorpha</taxon>
        <taxon>Strongyloidea</taxon>
        <taxon>Metastrongylidae</taxon>
        <taxon>Parelaphostrongylus</taxon>
    </lineage>
</organism>
<dbReference type="EMBL" id="JAHQIW010004875">
    <property type="protein sequence ID" value="KAJ1364129.1"/>
    <property type="molecule type" value="Genomic_DNA"/>
</dbReference>
<accession>A0AAD5NAQ3</accession>
<evidence type="ECO:0000313" key="3">
    <source>
        <dbReference type="Proteomes" id="UP001196413"/>
    </source>
</evidence>
<dbReference type="AlphaFoldDB" id="A0AAD5NAQ3"/>
<proteinExistence type="predicted"/>
<dbReference type="Proteomes" id="UP001196413">
    <property type="component" value="Unassembled WGS sequence"/>
</dbReference>
<evidence type="ECO:0000313" key="2">
    <source>
        <dbReference type="EMBL" id="KAJ1364129.1"/>
    </source>
</evidence>
<sequence length="60" mass="6613">MSSVEEQPEQEGTAVPSSQRPTRRTVVISGPYSGDISKDILFGLDSYGFYFKFGMMSATE</sequence>
<protein>
    <submittedName>
        <fullName evidence="2">Uncharacterized protein</fullName>
    </submittedName>
</protein>
<feature type="region of interest" description="Disordered" evidence="1">
    <location>
        <begin position="1"/>
        <end position="26"/>
    </location>
</feature>
<name>A0AAD5NAQ3_PARTN</name>
<keyword evidence="3" id="KW-1185">Reference proteome</keyword>
<evidence type="ECO:0000256" key="1">
    <source>
        <dbReference type="SAM" id="MobiDB-lite"/>
    </source>
</evidence>
<gene>
    <name evidence="2" type="ORF">KIN20_024149</name>
</gene>
<reference evidence="2" key="1">
    <citation type="submission" date="2021-06" db="EMBL/GenBank/DDBJ databases">
        <title>Parelaphostrongylus tenuis whole genome reference sequence.</title>
        <authorList>
            <person name="Garwood T.J."/>
            <person name="Larsen P.A."/>
            <person name="Fountain-Jones N.M."/>
            <person name="Garbe J.R."/>
            <person name="Macchietto M.G."/>
            <person name="Kania S.A."/>
            <person name="Gerhold R.W."/>
            <person name="Richards J.E."/>
            <person name="Wolf T.M."/>
        </authorList>
    </citation>
    <scope>NUCLEOTIDE SEQUENCE</scope>
    <source>
        <strain evidence="2">MNPRO001-30</strain>
        <tissue evidence="2">Meninges</tissue>
    </source>
</reference>
<comment type="caution">
    <text evidence="2">The sequence shown here is derived from an EMBL/GenBank/DDBJ whole genome shotgun (WGS) entry which is preliminary data.</text>
</comment>